<evidence type="ECO:0000256" key="7">
    <source>
        <dbReference type="ARBA" id="ARBA00023295"/>
    </source>
</evidence>
<keyword evidence="4" id="KW-0378">Hydrolase</keyword>
<dbReference type="Pfam" id="PF09261">
    <property type="entry name" value="Alpha-mann_mid"/>
    <property type="match status" value="1"/>
</dbReference>
<dbReference type="PANTHER" id="PTHR11607">
    <property type="entry name" value="ALPHA-MANNOSIDASE"/>
    <property type="match status" value="1"/>
</dbReference>
<evidence type="ECO:0000256" key="5">
    <source>
        <dbReference type="ARBA" id="ARBA00022833"/>
    </source>
</evidence>
<accession>A0A6G1SA06</accession>
<evidence type="ECO:0000256" key="8">
    <source>
        <dbReference type="SAM" id="MobiDB-lite"/>
    </source>
</evidence>
<keyword evidence="5" id="KW-0862">Zinc</keyword>
<dbReference type="SUPFAM" id="SSF88688">
    <property type="entry name" value="Families 57/38 glycoside transferase middle domain"/>
    <property type="match status" value="1"/>
</dbReference>
<evidence type="ECO:0000256" key="1">
    <source>
        <dbReference type="ARBA" id="ARBA00001947"/>
    </source>
</evidence>
<dbReference type="InterPro" id="IPR027291">
    <property type="entry name" value="Glyco_hydro_38_N_sf"/>
</dbReference>
<protein>
    <submittedName>
        <fullName evidence="11">Lysosomal alpha-mannosidase</fullName>
    </submittedName>
</protein>
<dbReference type="InterPro" id="IPR011682">
    <property type="entry name" value="Glyco_hydro_38_C"/>
</dbReference>
<keyword evidence="7" id="KW-0326">Glycosidase</keyword>
<dbReference type="SUPFAM" id="SSF88713">
    <property type="entry name" value="Glycoside hydrolase/deacetylase"/>
    <property type="match status" value="1"/>
</dbReference>
<dbReference type="InterPro" id="IPR037094">
    <property type="entry name" value="Glyco_hydro_38_cen_sf"/>
</dbReference>
<comment type="similarity">
    <text evidence="2">Belongs to the glycosyl hydrolase 38 family.</text>
</comment>
<dbReference type="GO" id="GO:0030246">
    <property type="term" value="F:carbohydrate binding"/>
    <property type="evidence" value="ECO:0007669"/>
    <property type="project" value="InterPro"/>
</dbReference>
<dbReference type="InterPro" id="IPR013780">
    <property type="entry name" value="Glyco_hydro_b"/>
</dbReference>
<dbReference type="Gene3D" id="2.70.98.30">
    <property type="entry name" value="Golgi alpha-mannosidase II, domain 4"/>
    <property type="match status" value="1"/>
</dbReference>
<dbReference type="InterPro" id="IPR015341">
    <property type="entry name" value="Glyco_hydro_38_cen"/>
</dbReference>
<comment type="cofactor">
    <cofactor evidence="1">
        <name>Zn(2+)</name>
        <dbReference type="ChEBI" id="CHEBI:29105"/>
    </cofactor>
</comment>
<dbReference type="Pfam" id="PF01074">
    <property type="entry name" value="Glyco_hydro_38N"/>
    <property type="match status" value="1"/>
</dbReference>
<feature type="region of interest" description="Disordered" evidence="8">
    <location>
        <begin position="34"/>
        <end position="79"/>
    </location>
</feature>
<keyword evidence="6" id="KW-1015">Disulfide bond</keyword>
<dbReference type="GO" id="GO:0004559">
    <property type="term" value="F:alpha-mannosidase activity"/>
    <property type="evidence" value="ECO:0007669"/>
    <property type="project" value="InterPro"/>
</dbReference>
<organism evidence="11">
    <name type="scientific">Aceria tosichella</name>
    <name type="common">wheat curl mite</name>
    <dbReference type="NCBI Taxonomy" id="561515"/>
    <lineage>
        <taxon>Eukaryota</taxon>
        <taxon>Metazoa</taxon>
        <taxon>Ecdysozoa</taxon>
        <taxon>Arthropoda</taxon>
        <taxon>Chelicerata</taxon>
        <taxon>Arachnida</taxon>
        <taxon>Acari</taxon>
        <taxon>Acariformes</taxon>
        <taxon>Trombidiformes</taxon>
        <taxon>Prostigmata</taxon>
        <taxon>Eupodina</taxon>
        <taxon>Eriophyoidea</taxon>
        <taxon>Eriophyidae</taxon>
        <taxon>Eriophyinae</taxon>
        <taxon>Aceriini</taxon>
        <taxon>Aceria</taxon>
    </lineage>
</organism>
<keyword evidence="3" id="KW-0479">Metal-binding</keyword>
<name>A0A6G1SA06_9ACAR</name>
<feature type="compositionally biased region" description="Low complexity" evidence="8">
    <location>
        <begin position="586"/>
        <end position="596"/>
    </location>
</feature>
<dbReference type="GO" id="GO:0006013">
    <property type="term" value="P:mannose metabolic process"/>
    <property type="evidence" value="ECO:0007669"/>
    <property type="project" value="InterPro"/>
</dbReference>
<dbReference type="PANTHER" id="PTHR11607:SF3">
    <property type="entry name" value="LYSOSOMAL ALPHA-MANNOSIDASE"/>
    <property type="match status" value="1"/>
</dbReference>
<feature type="chain" id="PRO_5026041767" evidence="9">
    <location>
        <begin position="26"/>
        <end position="1327"/>
    </location>
</feature>
<evidence type="ECO:0000259" key="10">
    <source>
        <dbReference type="SMART" id="SM00872"/>
    </source>
</evidence>
<feature type="signal peptide" evidence="9">
    <location>
        <begin position="1"/>
        <end position="25"/>
    </location>
</feature>
<dbReference type="InterPro" id="IPR000602">
    <property type="entry name" value="Glyco_hydro_38_N"/>
</dbReference>
<dbReference type="InterPro" id="IPR011330">
    <property type="entry name" value="Glyco_hydro/deAcase_b/a-brl"/>
</dbReference>
<feature type="compositionally biased region" description="Polar residues" evidence="8">
    <location>
        <begin position="36"/>
        <end position="57"/>
    </location>
</feature>
<evidence type="ECO:0000256" key="6">
    <source>
        <dbReference type="ARBA" id="ARBA00023157"/>
    </source>
</evidence>
<feature type="domain" description="Glycoside hydrolase family 38 central" evidence="10">
    <location>
        <begin position="416"/>
        <end position="511"/>
    </location>
</feature>
<dbReference type="Gene3D" id="2.60.40.1180">
    <property type="entry name" value="Golgi alpha-mannosidase II"/>
    <property type="match status" value="1"/>
</dbReference>
<evidence type="ECO:0000256" key="4">
    <source>
        <dbReference type="ARBA" id="ARBA00022801"/>
    </source>
</evidence>
<gene>
    <name evidence="11" type="primary">MAN2B1_1</name>
    <name evidence="11" type="ORF">g.8828</name>
</gene>
<evidence type="ECO:0000256" key="9">
    <source>
        <dbReference type="SAM" id="SignalP"/>
    </source>
</evidence>
<dbReference type="SUPFAM" id="SSF74650">
    <property type="entry name" value="Galactose mutarotase-like"/>
    <property type="match status" value="1"/>
</dbReference>
<dbReference type="Gene3D" id="3.20.110.10">
    <property type="entry name" value="Glycoside hydrolase 38, N terminal domain"/>
    <property type="match status" value="1"/>
</dbReference>
<dbReference type="InterPro" id="IPR011013">
    <property type="entry name" value="Gal_mutarotase_sf_dom"/>
</dbReference>
<dbReference type="Pfam" id="PF07748">
    <property type="entry name" value="Glyco_hydro_38C"/>
    <property type="match status" value="1"/>
</dbReference>
<dbReference type="Gene3D" id="2.60.40.1360">
    <property type="match status" value="1"/>
</dbReference>
<evidence type="ECO:0000313" key="11">
    <source>
        <dbReference type="EMBL" id="MDE46782.1"/>
    </source>
</evidence>
<reference evidence="11" key="1">
    <citation type="submission" date="2018-10" db="EMBL/GenBank/DDBJ databases">
        <title>Transcriptome assembly of Aceria tosichella (Wheat curl mite) Type 2.</title>
        <authorList>
            <person name="Scully E.D."/>
            <person name="Geib S.M."/>
            <person name="Palmer N.A."/>
            <person name="Gupta A.K."/>
            <person name="Sarath G."/>
            <person name="Tatineni S."/>
        </authorList>
    </citation>
    <scope>NUCLEOTIDE SEQUENCE</scope>
    <source>
        <strain evidence="11">LincolnNE</strain>
    </source>
</reference>
<dbReference type="FunFam" id="3.20.110.10:FF:000001">
    <property type="entry name" value="Alpha-mannosidase"/>
    <property type="match status" value="1"/>
</dbReference>
<dbReference type="GO" id="GO:0046872">
    <property type="term" value="F:metal ion binding"/>
    <property type="evidence" value="ECO:0007669"/>
    <property type="project" value="UniProtKB-KW"/>
</dbReference>
<evidence type="ECO:0000256" key="2">
    <source>
        <dbReference type="ARBA" id="ARBA00009792"/>
    </source>
</evidence>
<feature type="region of interest" description="Disordered" evidence="8">
    <location>
        <begin position="1069"/>
        <end position="1092"/>
    </location>
</feature>
<evidence type="ECO:0000256" key="3">
    <source>
        <dbReference type="ARBA" id="ARBA00022723"/>
    </source>
</evidence>
<dbReference type="GO" id="GO:0005764">
    <property type="term" value="C:lysosome"/>
    <property type="evidence" value="ECO:0007669"/>
    <property type="project" value="TreeGrafter"/>
</dbReference>
<proteinExistence type="inferred from homology"/>
<dbReference type="SMART" id="SM00872">
    <property type="entry name" value="Alpha-mann_mid"/>
    <property type="match status" value="1"/>
</dbReference>
<dbReference type="InterPro" id="IPR050843">
    <property type="entry name" value="Glycosyl_Hydrlase_38"/>
</dbReference>
<sequence length="1327" mass="151485">MYNYLNPHKTTLCIILLLTLWTCNCWPERTPYNGPITANGNSGSQRNYQYSTTTTSDPELVPPAPPQRTQSTGTAPKCGYKSCPKTDPKRLNVHIIAHTHDDVGWLKTVDQYFYGTNKRNSGAGVQYIMDTVVPQLLMDKSKRFIYVEMSFFTKWWNEQDEPMRLLVQQLVNDGQLEFINGGWCMNDEATVTYHSTIEQMTLGLKFLNETFGQCGRPKVGWQIDPFGHTNEQASLFAQFGFDGMFFTRIGYRDKANRAANKSLDLIWHGDRILQGQSGSIFTNIFRDGYDAPNGYCFDALCLDDAIVDNDKSYEYNVDSKGNDMIDFIRDYAKVKLTNHVLIPFGGDFQFTAAGQNFKSIDKLMKYIRQHAPDIHIFYSTPSCYQYAIYENANREKRFNLPEKYDDFMPYDSSSTVWWSGYFASRPSVKLIERDTANLLQLTRMLSLADLLRTSSTLSTRDKRNGGWIDGVRSHESKCLRYLWEVLGDLQHHDAITGTEKQHVTDDYERRVSDARKLCSKFIGDFKRDRLNEALRNSPDYEPLRKSGKRFHLDPVYLEDTMFCNLLNISQCDALESDININRFMNTTSDSKTSKPTSPSPPAADHKHAAQHQRSAPLPKELETKGVLVTAYNSLARPVQQMDFRLPCIGRCDLDKIQVIHVASNETMRLIRLPVPSGVNTLPFRDATTNYEILFYANIPALGSTTFVMSDENPDDIVDEESYPDDAILITDETARQANNQAVRSRRIRRDERVKVKDGKLLASPRYEYFTMMAPGDINEDDTYSSRPTLATEAGEYSQASRNRLRRRRRDAGSLSAQQSASDRVIVKFDMHSGVIVGLKRVSDGSAINITQKFGYYFPADYGHHPGAYIFRPNSSEPHLLSKPIGFRMYKRQNGALIEIHQKWSDWIWQTIRVDAKKNYIEFDYVVGPVPTSGNVGREVVTRYQTNMANDGVFLTDSGARQMLPRHRQSSEDPVDLGGSFYPVVSTIMIRNNKQPSNNNNRATKSAEAVSILVDRAQAGTSLNEGDLELLIHRRHLFDDNFGVGEPLNEPGEDGRGLVTRGKHRLFLKFQDQGSDSSRSEQSRSKPRKPNVFVLPRTPRENLTYEHNVARDNCGDSCDPTEREVHIVTDQLLNDIRQESIKYALKPILTFDRLRVSAREFIQMLSNNHHNSQIKKDTSLLNTTLPSNIHLLTLQPWDGGNNQILIRLENLDNPLTLHPTLDFKAYKSSLDAYKAVAGSQTVQVDPTDPCFMERYLKTEFDIKYMINGIRITLLEELNLGANNRLADDKRLDWTQERTFSNCDLGDEPTTITLRPRQIRTFLVSFEHI</sequence>
<dbReference type="CDD" id="cd10810">
    <property type="entry name" value="GH38N_AMII_LAM_like"/>
    <property type="match status" value="1"/>
</dbReference>
<feature type="region of interest" description="Disordered" evidence="8">
    <location>
        <begin position="777"/>
        <end position="816"/>
    </location>
</feature>
<feature type="region of interest" description="Disordered" evidence="8">
    <location>
        <begin position="585"/>
        <end position="619"/>
    </location>
</feature>
<dbReference type="InterPro" id="IPR028995">
    <property type="entry name" value="Glyco_hydro_57/38_cen_sf"/>
</dbReference>
<dbReference type="Gene3D" id="1.20.1270.50">
    <property type="entry name" value="Glycoside hydrolase family 38, central domain"/>
    <property type="match status" value="2"/>
</dbReference>
<dbReference type="EMBL" id="GGYP01002011">
    <property type="protein sequence ID" value="MDE46782.1"/>
    <property type="molecule type" value="Transcribed_RNA"/>
</dbReference>
<keyword evidence="9" id="KW-0732">Signal</keyword>